<gene>
    <name evidence="1" type="ORF">B296_00045291</name>
</gene>
<name>A0A426YS81_ENSVE</name>
<dbReference type="Proteomes" id="UP000287651">
    <property type="component" value="Unassembled WGS sequence"/>
</dbReference>
<proteinExistence type="predicted"/>
<reference evidence="1 2" key="1">
    <citation type="journal article" date="2014" name="Agronomy (Basel)">
        <title>A Draft Genome Sequence for Ensete ventricosum, the Drought-Tolerant Tree Against Hunger.</title>
        <authorList>
            <person name="Harrison J."/>
            <person name="Moore K.A."/>
            <person name="Paszkiewicz K."/>
            <person name="Jones T."/>
            <person name="Grant M."/>
            <person name="Ambacheew D."/>
            <person name="Muzemil S."/>
            <person name="Studholme D.J."/>
        </authorList>
    </citation>
    <scope>NUCLEOTIDE SEQUENCE [LARGE SCALE GENOMIC DNA]</scope>
</reference>
<organism evidence="1 2">
    <name type="scientific">Ensete ventricosum</name>
    <name type="common">Abyssinian banana</name>
    <name type="synonym">Musa ensete</name>
    <dbReference type="NCBI Taxonomy" id="4639"/>
    <lineage>
        <taxon>Eukaryota</taxon>
        <taxon>Viridiplantae</taxon>
        <taxon>Streptophyta</taxon>
        <taxon>Embryophyta</taxon>
        <taxon>Tracheophyta</taxon>
        <taxon>Spermatophyta</taxon>
        <taxon>Magnoliopsida</taxon>
        <taxon>Liliopsida</taxon>
        <taxon>Zingiberales</taxon>
        <taxon>Musaceae</taxon>
        <taxon>Ensete</taxon>
    </lineage>
</organism>
<comment type="caution">
    <text evidence="1">The sequence shown here is derived from an EMBL/GenBank/DDBJ whole genome shotgun (WGS) entry which is preliminary data.</text>
</comment>
<dbReference type="EMBL" id="AMZH03010560">
    <property type="protein sequence ID" value="RRT54531.1"/>
    <property type="molecule type" value="Genomic_DNA"/>
</dbReference>
<evidence type="ECO:0000313" key="2">
    <source>
        <dbReference type="Proteomes" id="UP000287651"/>
    </source>
</evidence>
<protein>
    <submittedName>
        <fullName evidence="1">Uncharacterized protein</fullName>
    </submittedName>
</protein>
<evidence type="ECO:0000313" key="1">
    <source>
        <dbReference type="EMBL" id="RRT54531.1"/>
    </source>
</evidence>
<sequence length="133" mass="13986">MFSSIVESGAYVIDAVGLGRNEIADVGKRGGNGEAVAVEGMAGHRWLAVIGGRATGASALGQLLWKGRKKGEGTSVVKEADGGRVAAGWLRRGRCGWKEVVAGGRWLCVGGAATKEGVAGRMRLRLWLRRRGR</sequence>
<accession>A0A426YS81</accession>
<dbReference type="AlphaFoldDB" id="A0A426YS81"/>